<feature type="domain" description="Cytochrome c" evidence="6">
    <location>
        <begin position="25"/>
        <end position="114"/>
    </location>
</feature>
<dbReference type="GO" id="GO:0046872">
    <property type="term" value="F:metal ion binding"/>
    <property type="evidence" value="ECO:0007669"/>
    <property type="project" value="UniProtKB-KW"/>
</dbReference>
<dbReference type="AlphaFoldDB" id="A0A1F6TIG4"/>
<dbReference type="InterPro" id="IPR009056">
    <property type="entry name" value="Cyt_c-like_dom"/>
</dbReference>
<keyword evidence="2 4" id="KW-0479">Metal-binding</keyword>
<dbReference type="NCBIfam" id="TIGR04485">
    <property type="entry name" value="thiosulf_SoxX"/>
    <property type="match status" value="1"/>
</dbReference>
<dbReference type="Proteomes" id="UP000177925">
    <property type="component" value="Unassembled WGS sequence"/>
</dbReference>
<evidence type="ECO:0000256" key="4">
    <source>
        <dbReference type="PROSITE-ProRule" id="PRU00433"/>
    </source>
</evidence>
<dbReference type="STRING" id="1817758.A2150_01300"/>
<dbReference type="InterPro" id="IPR030999">
    <property type="entry name" value="Thiosulf_SoxX"/>
</dbReference>
<evidence type="ECO:0000313" key="8">
    <source>
        <dbReference type="Proteomes" id="UP000177925"/>
    </source>
</evidence>
<keyword evidence="1 4" id="KW-0349">Heme</keyword>
<gene>
    <name evidence="7" type="ORF">A2150_01300</name>
</gene>
<evidence type="ECO:0000313" key="7">
    <source>
        <dbReference type="EMBL" id="OGI44866.1"/>
    </source>
</evidence>
<name>A0A1F6TIG4_9PROT</name>
<dbReference type="GO" id="GO:0020037">
    <property type="term" value="F:heme binding"/>
    <property type="evidence" value="ECO:0007669"/>
    <property type="project" value="InterPro"/>
</dbReference>
<reference evidence="7 8" key="1">
    <citation type="journal article" date="2016" name="Nat. Commun.">
        <title>Thousands of microbial genomes shed light on interconnected biogeochemical processes in an aquifer system.</title>
        <authorList>
            <person name="Anantharaman K."/>
            <person name="Brown C.T."/>
            <person name="Hug L.A."/>
            <person name="Sharon I."/>
            <person name="Castelle C.J."/>
            <person name="Probst A.J."/>
            <person name="Thomas B.C."/>
            <person name="Singh A."/>
            <person name="Wilkins M.J."/>
            <person name="Karaoz U."/>
            <person name="Brodie E.L."/>
            <person name="Williams K.H."/>
            <person name="Hubbard S.S."/>
            <person name="Banfield J.F."/>
        </authorList>
    </citation>
    <scope>NUCLEOTIDE SEQUENCE [LARGE SCALE GENOMIC DNA]</scope>
</reference>
<evidence type="ECO:0000256" key="2">
    <source>
        <dbReference type="ARBA" id="ARBA00022723"/>
    </source>
</evidence>
<accession>A0A1F6TIG4</accession>
<dbReference type="InterPro" id="IPR036909">
    <property type="entry name" value="Cyt_c-like_dom_sf"/>
</dbReference>
<feature type="region of interest" description="Disordered" evidence="5">
    <location>
        <begin position="1"/>
        <end position="21"/>
    </location>
</feature>
<evidence type="ECO:0000256" key="1">
    <source>
        <dbReference type="ARBA" id="ARBA00022617"/>
    </source>
</evidence>
<evidence type="ECO:0000256" key="5">
    <source>
        <dbReference type="SAM" id="MobiDB-lite"/>
    </source>
</evidence>
<dbReference type="Pfam" id="PF00034">
    <property type="entry name" value="Cytochrom_C"/>
    <property type="match status" value="1"/>
</dbReference>
<dbReference type="Gene3D" id="1.10.760.10">
    <property type="entry name" value="Cytochrome c-like domain"/>
    <property type="match status" value="1"/>
</dbReference>
<evidence type="ECO:0000259" key="6">
    <source>
        <dbReference type="PROSITE" id="PS51007"/>
    </source>
</evidence>
<proteinExistence type="predicted"/>
<comment type="caution">
    <text evidence="7">The sequence shown here is derived from an EMBL/GenBank/DDBJ whole genome shotgun (WGS) entry which is preliminary data.</text>
</comment>
<keyword evidence="3 4" id="KW-0408">Iron</keyword>
<evidence type="ECO:0000256" key="3">
    <source>
        <dbReference type="ARBA" id="ARBA00023004"/>
    </source>
</evidence>
<sequence>MPAAQAQGKLPDAKVCNDKANPPQDAVTKGACVVINRKKGNCTACHAIQGAVAHGNIAPPLVAIQKRFPAKAKLRAQIWDAGTVKAGSVMPPYGRHKILSEQEIDQVVEFMLTL</sequence>
<dbReference type="GO" id="GO:0009055">
    <property type="term" value="F:electron transfer activity"/>
    <property type="evidence" value="ECO:0007669"/>
    <property type="project" value="InterPro"/>
</dbReference>
<dbReference type="EMBL" id="MFSS01000009">
    <property type="protein sequence ID" value="OGI44866.1"/>
    <property type="molecule type" value="Genomic_DNA"/>
</dbReference>
<organism evidence="7 8">
    <name type="scientific">Candidatus Muproteobacteria bacterium RBG_16_64_11</name>
    <dbReference type="NCBI Taxonomy" id="1817758"/>
    <lineage>
        <taxon>Bacteria</taxon>
        <taxon>Pseudomonadati</taxon>
        <taxon>Pseudomonadota</taxon>
        <taxon>Candidatus Muproteobacteria</taxon>
    </lineage>
</organism>
<protein>
    <submittedName>
        <fullName evidence="7">Sulfur oxidation c-type cytochrome SoxX</fullName>
    </submittedName>
</protein>
<dbReference type="SUPFAM" id="SSF46626">
    <property type="entry name" value="Cytochrome c"/>
    <property type="match status" value="1"/>
</dbReference>
<dbReference type="PROSITE" id="PS51007">
    <property type="entry name" value="CYTC"/>
    <property type="match status" value="1"/>
</dbReference>